<comment type="caution">
    <text evidence="1">The sequence shown here is derived from an EMBL/GenBank/DDBJ whole genome shotgun (WGS) entry which is preliminary data.</text>
</comment>
<accession>A0AAD8DYW2</accession>
<gene>
    <name evidence="1" type="ORF">PYW07_014286</name>
</gene>
<evidence type="ECO:0000313" key="2">
    <source>
        <dbReference type="Proteomes" id="UP001231518"/>
    </source>
</evidence>
<sequence>MGSSVMSESCGGAVPQQQLCEYQASSPDEVALVKWTDMQQLCEYQASSPDEVALVKWTDMVSSVLMYRHGQLGDVRELRRRGAAAAAVRVPGLQS</sequence>
<dbReference type="AlphaFoldDB" id="A0AAD8DYW2"/>
<evidence type="ECO:0000313" key="1">
    <source>
        <dbReference type="EMBL" id="KAJ8733735.1"/>
    </source>
</evidence>
<name>A0AAD8DYW2_MYTSE</name>
<organism evidence="1 2">
    <name type="scientific">Mythimna separata</name>
    <name type="common">Oriental armyworm</name>
    <name type="synonym">Pseudaletia separata</name>
    <dbReference type="NCBI Taxonomy" id="271217"/>
    <lineage>
        <taxon>Eukaryota</taxon>
        <taxon>Metazoa</taxon>
        <taxon>Ecdysozoa</taxon>
        <taxon>Arthropoda</taxon>
        <taxon>Hexapoda</taxon>
        <taxon>Insecta</taxon>
        <taxon>Pterygota</taxon>
        <taxon>Neoptera</taxon>
        <taxon>Endopterygota</taxon>
        <taxon>Lepidoptera</taxon>
        <taxon>Glossata</taxon>
        <taxon>Ditrysia</taxon>
        <taxon>Noctuoidea</taxon>
        <taxon>Noctuidae</taxon>
        <taxon>Noctuinae</taxon>
        <taxon>Hadenini</taxon>
        <taxon>Mythimna</taxon>
    </lineage>
</organism>
<reference evidence="1" key="1">
    <citation type="submission" date="2023-03" db="EMBL/GenBank/DDBJ databases">
        <title>Chromosome-level genomes of two armyworms, Mythimna separata and Mythimna loreyi, provide insights into the biosynthesis and reception of sex pheromones.</title>
        <authorList>
            <person name="Zhao H."/>
        </authorList>
    </citation>
    <scope>NUCLEOTIDE SEQUENCE</scope>
    <source>
        <strain evidence="1">BeijingLab</strain>
        <tissue evidence="1">Pupa</tissue>
    </source>
</reference>
<proteinExistence type="predicted"/>
<keyword evidence="2" id="KW-1185">Reference proteome</keyword>
<dbReference type="Proteomes" id="UP001231518">
    <property type="component" value="Chromosome 5"/>
</dbReference>
<protein>
    <submittedName>
        <fullName evidence="1">Uncharacterized protein</fullName>
    </submittedName>
</protein>
<dbReference type="EMBL" id="JARGEI010000003">
    <property type="protein sequence ID" value="KAJ8733735.1"/>
    <property type="molecule type" value="Genomic_DNA"/>
</dbReference>